<comment type="subcellular location">
    <subcellularLocation>
        <location evidence="1">Cell membrane</location>
        <topology evidence="1">Peripheral membrane protein</topology>
    </subcellularLocation>
</comment>
<dbReference type="InterPro" id="IPR003593">
    <property type="entry name" value="AAA+_ATPase"/>
</dbReference>
<keyword evidence="4" id="KW-1003">Cell membrane</keyword>
<dbReference type="InterPro" id="IPR013563">
    <property type="entry name" value="Oligopep_ABC_C"/>
</dbReference>
<keyword evidence="3" id="KW-0813">Transport</keyword>
<dbReference type="GO" id="GO:0016887">
    <property type="term" value="F:ATP hydrolysis activity"/>
    <property type="evidence" value="ECO:0007669"/>
    <property type="project" value="InterPro"/>
</dbReference>
<dbReference type="GO" id="GO:0005886">
    <property type="term" value="C:plasma membrane"/>
    <property type="evidence" value="ECO:0007669"/>
    <property type="project" value="UniProtKB-SubCell"/>
</dbReference>
<dbReference type="InterPro" id="IPR027417">
    <property type="entry name" value="P-loop_NTPase"/>
</dbReference>
<dbReference type="PANTHER" id="PTHR43297:SF2">
    <property type="entry name" value="DIPEPTIDE TRANSPORT ATP-BINDING PROTEIN DPPD"/>
    <property type="match status" value="1"/>
</dbReference>
<keyword evidence="7" id="KW-0472">Membrane</keyword>
<accession>A0A7Y6M3Z9</accession>
<dbReference type="RefSeq" id="WP_175591679.1">
    <property type="nucleotide sequence ID" value="NZ_JABWGN010000008.1"/>
</dbReference>
<reference evidence="9 10" key="1">
    <citation type="submission" date="2020-06" db="EMBL/GenBank/DDBJ databases">
        <title>Nonomuraea sp. SMC257, a novel actinomycete isolated from soil.</title>
        <authorList>
            <person name="Chanama M."/>
        </authorList>
    </citation>
    <scope>NUCLEOTIDE SEQUENCE [LARGE SCALE GENOMIC DNA]</scope>
    <source>
        <strain evidence="9 10">SMC257</strain>
    </source>
</reference>
<proteinExistence type="inferred from homology"/>
<dbReference type="SUPFAM" id="SSF52540">
    <property type="entry name" value="P-loop containing nucleoside triphosphate hydrolases"/>
    <property type="match status" value="1"/>
</dbReference>
<dbReference type="PROSITE" id="PS50893">
    <property type="entry name" value="ABC_TRANSPORTER_2"/>
    <property type="match status" value="1"/>
</dbReference>
<evidence type="ECO:0000313" key="9">
    <source>
        <dbReference type="EMBL" id="NUW34248.1"/>
    </source>
</evidence>
<dbReference type="NCBIfam" id="TIGR01727">
    <property type="entry name" value="oligo_HPY"/>
    <property type="match status" value="1"/>
</dbReference>
<dbReference type="PANTHER" id="PTHR43297">
    <property type="entry name" value="OLIGOPEPTIDE TRANSPORT ATP-BINDING PROTEIN APPD"/>
    <property type="match status" value="1"/>
</dbReference>
<dbReference type="Proteomes" id="UP000586042">
    <property type="component" value="Unassembled WGS sequence"/>
</dbReference>
<evidence type="ECO:0000256" key="2">
    <source>
        <dbReference type="ARBA" id="ARBA00005417"/>
    </source>
</evidence>
<evidence type="ECO:0000256" key="3">
    <source>
        <dbReference type="ARBA" id="ARBA00022448"/>
    </source>
</evidence>
<evidence type="ECO:0000259" key="8">
    <source>
        <dbReference type="PROSITE" id="PS50893"/>
    </source>
</evidence>
<dbReference type="CDD" id="cd03257">
    <property type="entry name" value="ABC_NikE_OppD_transporters"/>
    <property type="match status" value="1"/>
</dbReference>
<dbReference type="PROSITE" id="PS00211">
    <property type="entry name" value="ABC_TRANSPORTER_1"/>
    <property type="match status" value="1"/>
</dbReference>
<dbReference type="InterPro" id="IPR050388">
    <property type="entry name" value="ABC_Ni/Peptide_Import"/>
</dbReference>
<organism evidence="9 10">
    <name type="scientific">Nonomuraea montanisoli</name>
    <dbReference type="NCBI Taxonomy" id="2741721"/>
    <lineage>
        <taxon>Bacteria</taxon>
        <taxon>Bacillati</taxon>
        <taxon>Actinomycetota</taxon>
        <taxon>Actinomycetes</taxon>
        <taxon>Streptosporangiales</taxon>
        <taxon>Streptosporangiaceae</taxon>
        <taxon>Nonomuraea</taxon>
    </lineage>
</organism>
<feature type="domain" description="ABC transporter" evidence="8">
    <location>
        <begin position="2"/>
        <end position="242"/>
    </location>
</feature>
<evidence type="ECO:0000256" key="5">
    <source>
        <dbReference type="ARBA" id="ARBA00022741"/>
    </source>
</evidence>
<name>A0A7Y6M3Z9_9ACTN</name>
<evidence type="ECO:0000256" key="1">
    <source>
        <dbReference type="ARBA" id="ARBA00004202"/>
    </source>
</evidence>
<protein>
    <submittedName>
        <fullName evidence="9">ABC transporter ATP-binding protein</fullName>
    </submittedName>
</protein>
<keyword evidence="5" id="KW-0547">Nucleotide-binding</keyword>
<dbReference type="InterPro" id="IPR017871">
    <property type="entry name" value="ABC_transporter-like_CS"/>
</dbReference>
<dbReference type="GO" id="GO:0015833">
    <property type="term" value="P:peptide transport"/>
    <property type="evidence" value="ECO:0007669"/>
    <property type="project" value="InterPro"/>
</dbReference>
<dbReference type="InterPro" id="IPR003439">
    <property type="entry name" value="ABC_transporter-like_ATP-bd"/>
</dbReference>
<comment type="similarity">
    <text evidence="2">Belongs to the ABC transporter superfamily.</text>
</comment>
<evidence type="ECO:0000256" key="7">
    <source>
        <dbReference type="ARBA" id="ARBA00023136"/>
    </source>
</evidence>
<dbReference type="AlphaFoldDB" id="A0A7Y6M3Z9"/>
<gene>
    <name evidence="9" type="ORF">HTZ77_22825</name>
</gene>
<evidence type="ECO:0000256" key="4">
    <source>
        <dbReference type="ARBA" id="ARBA00022475"/>
    </source>
</evidence>
<dbReference type="SMART" id="SM00382">
    <property type="entry name" value="AAA"/>
    <property type="match status" value="1"/>
</dbReference>
<evidence type="ECO:0000256" key="6">
    <source>
        <dbReference type="ARBA" id="ARBA00022840"/>
    </source>
</evidence>
<keyword evidence="10" id="KW-1185">Reference proteome</keyword>
<dbReference type="Gene3D" id="3.40.50.300">
    <property type="entry name" value="P-loop containing nucleotide triphosphate hydrolases"/>
    <property type="match status" value="1"/>
</dbReference>
<dbReference type="FunFam" id="3.40.50.300:FF:000016">
    <property type="entry name" value="Oligopeptide ABC transporter ATP-binding component"/>
    <property type="match status" value="1"/>
</dbReference>
<dbReference type="GO" id="GO:0005524">
    <property type="term" value="F:ATP binding"/>
    <property type="evidence" value="ECO:0007669"/>
    <property type="project" value="UniProtKB-KW"/>
</dbReference>
<evidence type="ECO:0000313" key="10">
    <source>
        <dbReference type="Proteomes" id="UP000586042"/>
    </source>
</evidence>
<sequence length="319" mass="34081">MLTVDGLGVRAGDLELVREVSFGIGPGERVGLIGESGSGKSLTALALMGLLPDGVTASGTARLGGRDLVGVPERRLKDLRGRTVSMVFQEPMTALNPLMRVGAQVAEVMTLHGVAAGRARERAAELLGRVRLPDPERIARSYPHQLSGGQRQRVMLAIALANEPDLLICDEPTTALDVTVQKQMLELIAEVAPALLFITHDLAVVASLCERVLVMYGGRVVESGPLREVFKHPRHRYTEGLLAASRLPPRGTRLATIPGSVPAAGRFPGGCVFRDRCAHATETCETAPELTAPELTAPDLTGPEPRGDGHAFACWHPRR</sequence>
<comment type="caution">
    <text evidence="9">The sequence shown here is derived from an EMBL/GenBank/DDBJ whole genome shotgun (WGS) entry which is preliminary data.</text>
</comment>
<dbReference type="Pfam" id="PF08352">
    <property type="entry name" value="oligo_HPY"/>
    <property type="match status" value="1"/>
</dbReference>
<dbReference type="EMBL" id="JABWGN010000008">
    <property type="protein sequence ID" value="NUW34248.1"/>
    <property type="molecule type" value="Genomic_DNA"/>
</dbReference>
<dbReference type="Pfam" id="PF00005">
    <property type="entry name" value="ABC_tran"/>
    <property type="match status" value="1"/>
</dbReference>
<keyword evidence="6 9" id="KW-0067">ATP-binding</keyword>